<reference evidence="3 4" key="1">
    <citation type="journal article" date="2008" name="Nature">
        <title>The genome of Plasmodium knowlesi strain H, a zoonotic malaria parasite with host range from monkey to man.</title>
        <authorList>
            <person name="Pain A."/>
            <person name="Boehme U."/>
            <person name="Berry A.E."/>
            <person name="Mungall K."/>
            <person name="Finn R."/>
            <person name="Jackson A.P."/>
            <person name="Mourier T."/>
            <person name="Mistry J."/>
            <person name="Pasini E.M."/>
            <person name="Aslett M."/>
            <person name="Balasubrammaniam S."/>
            <person name="Borgwardt K."/>
            <person name="Brooks K."/>
            <person name="Carret C."/>
            <person name="Carver T.J."/>
            <person name="Cherevach I."/>
            <person name="Chillingworth T."/>
            <person name="Clarke T.G."/>
            <person name="Galinski M.R."/>
            <person name="Hall N."/>
            <person name="Harper D."/>
            <person name="Harris D."/>
            <person name="Hauser H."/>
            <person name="Ivens A."/>
            <person name="Janssen C.S."/>
            <person name="Keane T."/>
            <person name="Larke N."/>
            <person name="Lapp S."/>
            <person name="Marti M."/>
            <person name="Moule S."/>
            <person name="Meyer I.M."/>
            <person name="Ormond D."/>
            <person name="Peters N."/>
            <person name="Sanders M."/>
            <person name="Sanders S."/>
            <person name="Sergeant T.J."/>
            <person name="Simmonds M."/>
            <person name="Smith F."/>
            <person name="Squares R."/>
            <person name="Thurston S."/>
            <person name="Tivey A.R."/>
            <person name="Walker D."/>
            <person name="White B."/>
            <person name="Zuiderwijk E."/>
            <person name="Churcher C."/>
            <person name="Quail M.A."/>
            <person name="Cowman A.F."/>
            <person name="Turner C.M.R."/>
            <person name="Rajandream M.A."/>
            <person name="Kocken C.H.M."/>
            <person name="Thomas A.W."/>
            <person name="Newbold C.I."/>
            <person name="Barrell B.G."/>
            <person name="Berriman M."/>
        </authorList>
    </citation>
    <scope>NUCLEOTIDE SEQUENCE [LARGE SCALE GENOMIC DNA]</scope>
    <source>
        <strain evidence="3 4">H</strain>
    </source>
</reference>
<dbReference type="KEGG" id="pkn:PKNH_0933200"/>
<dbReference type="PANTHER" id="PTHR13832:SF792">
    <property type="entry name" value="GM14286P"/>
    <property type="match status" value="1"/>
</dbReference>
<dbReference type="Pfam" id="PF00481">
    <property type="entry name" value="PP2C"/>
    <property type="match status" value="1"/>
</dbReference>
<dbReference type="OMA" id="WLGFYVK"/>
<protein>
    <submittedName>
        <fullName evidence="3">Protein phosphatase PPM8, putative</fullName>
        <ecNumber evidence="3">3.1.3.16</ecNumber>
    </submittedName>
</protein>
<feature type="compositionally biased region" description="Polar residues" evidence="1">
    <location>
        <begin position="354"/>
        <end position="383"/>
    </location>
</feature>
<dbReference type="InterPro" id="IPR001932">
    <property type="entry name" value="PPM-type_phosphatase-like_dom"/>
</dbReference>
<dbReference type="GO" id="GO:0004722">
    <property type="term" value="F:protein serine/threonine phosphatase activity"/>
    <property type="evidence" value="ECO:0007669"/>
    <property type="project" value="UniProtKB-EC"/>
</dbReference>
<name>A0A384KBC0_PLAKH</name>
<dbReference type="CDD" id="cd00143">
    <property type="entry name" value="PP2Cc"/>
    <property type="match status" value="1"/>
</dbReference>
<dbReference type="RefSeq" id="XP_002259357.1">
    <property type="nucleotide sequence ID" value="XM_002259321.1"/>
</dbReference>
<dbReference type="PROSITE" id="PS51746">
    <property type="entry name" value="PPM_2"/>
    <property type="match status" value="1"/>
</dbReference>
<evidence type="ECO:0000313" key="4">
    <source>
        <dbReference type="Proteomes" id="UP000031513"/>
    </source>
</evidence>
<feature type="compositionally biased region" description="Low complexity" evidence="1">
    <location>
        <begin position="467"/>
        <end position="614"/>
    </location>
</feature>
<evidence type="ECO:0000313" key="3">
    <source>
        <dbReference type="EMBL" id="CAA9988376.1"/>
    </source>
</evidence>
<feature type="compositionally biased region" description="Polar residues" evidence="1">
    <location>
        <begin position="615"/>
        <end position="629"/>
    </location>
</feature>
<dbReference type="Proteomes" id="UP000031513">
    <property type="component" value="Chromosome 9"/>
</dbReference>
<dbReference type="PANTHER" id="PTHR13832">
    <property type="entry name" value="PROTEIN PHOSPHATASE 2C"/>
    <property type="match status" value="1"/>
</dbReference>
<gene>
    <name evidence="3" type="ORF">PKNH_0933200</name>
</gene>
<sequence length="977" mass="104757">MEINIVSNVFNLYEKAAPKKKWPLLLTVITLLATASGRVNASSFNSTKESVINEHNNFNGPEDEFNYPDDDPYEDRSLRFGGSRVKFEYLDELNNSFFTENIKKISMLQFPANKPIQDRCFVHEIDMTNEFLEPIGSYQRIKHSEDKYFIKAFEKSAIKYVNTIDHLTGGNYNGHMSNTALERGKGKSTKKGVHREGFAGPSVLGPRPPWDSTELKPTPVGGSLVGSSSTGSSPTWSSSTGSSPTWSSSTGSSPTWSSSTGSSPTWSSSTWSSSTGSSSTGSSPTWSSSTGSSPTWSSSTGSSPTWSSSTGSSSAGSSSMGSSPTWSSSTGSSSTGSSSTGSSSMGSSSTGSSVEMSNPDNGSTTSGSSIQAPSTTKSPQAFVQTKATGKTTEPTTDPMNMDSGEGATEEAAENVPDKETPNAADNATENTSDKVVENVEPVGGDASVKSMEEGSAESAKAPVAENAESTATEATPSTSESMATEASPSTSTPAATEATPSTSASTATEAIPSTSASTATEATPSTSASTATEATPSTSASTATEATPSTSASTATEATPSTSASTATEATPSTSASTATEATPSTSASTATEATPSTSASTATEATPSTSTSANEGAQTGEGSSTQGPSIMKPSDYLNEQEISSKAFERYSQYYDEMRTFNESFLFAAVIDGHGGEVIADIVKRWLGFYVKKQLMEKLRSNDYQILPPSDIVQSLEEAHIQLDNDILRKAKEYFFKGDVKYTRVGSCSISVLMDKNYFYVSNLGDSKGLLIKKDSVVRLNNIQNASEIAERMRLVQEHPDEDDVVMCKRSVKYGNKRITEISNLTPQSAHFQVYNVGRCYVKGRLQCTRSFGDFYLKQKLFSFDYRKNRFLVKEPHSFPYISAIPEVLKIRRTEDDEFLVLLSDGISDHLSEREIYDIVKDYSFSVNKISQILIQTVLAKAALHERMTPRELLMFVPLEKRRKFFDDMSVVIIKLK</sequence>
<dbReference type="VEuPathDB" id="PlasmoDB:PKNH_0933200"/>
<dbReference type="AlphaFoldDB" id="A0A384KBC0"/>
<evidence type="ECO:0000256" key="1">
    <source>
        <dbReference type="SAM" id="MobiDB-lite"/>
    </source>
</evidence>
<dbReference type="SUPFAM" id="SSF81606">
    <property type="entry name" value="PP2C-like"/>
    <property type="match status" value="1"/>
</dbReference>
<accession>B3L5F9</accession>
<feature type="domain" description="PPM-type phosphatase" evidence="2">
    <location>
        <begin position="645"/>
        <end position="976"/>
    </location>
</feature>
<organism evidence="3 4">
    <name type="scientific">Plasmodium knowlesi (strain H)</name>
    <dbReference type="NCBI Taxonomy" id="5851"/>
    <lineage>
        <taxon>Eukaryota</taxon>
        <taxon>Sar</taxon>
        <taxon>Alveolata</taxon>
        <taxon>Apicomplexa</taxon>
        <taxon>Aconoidasida</taxon>
        <taxon>Haemosporida</taxon>
        <taxon>Plasmodiidae</taxon>
        <taxon>Plasmodium</taxon>
        <taxon>Plasmodium (Plasmodium)</taxon>
    </lineage>
</organism>
<dbReference type="STRING" id="5851.A0A384KBC0"/>
<dbReference type="SMART" id="SM00332">
    <property type="entry name" value="PP2Cc"/>
    <property type="match status" value="1"/>
</dbReference>
<dbReference type="InterPro" id="IPR015655">
    <property type="entry name" value="PP2C"/>
</dbReference>
<dbReference type="InterPro" id="IPR036457">
    <property type="entry name" value="PPM-type-like_dom_sf"/>
</dbReference>
<dbReference type="EMBL" id="AM910991">
    <property type="protein sequence ID" value="CAA9988376.1"/>
    <property type="molecule type" value="Genomic_DNA"/>
</dbReference>
<feature type="region of interest" description="Disordered" evidence="1">
    <location>
        <begin position="178"/>
        <end position="634"/>
    </location>
</feature>
<keyword evidence="4" id="KW-1185">Reference proteome</keyword>
<proteinExistence type="predicted"/>
<dbReference type="InParanoid" id="A0A384KBC0"/>
<dbReference type="EC" id="3.1.3.16" evidence="3"/>
<dbReference type="Gene3D" id="3.60.40.10">
    <property type="entry name" value="PPM-type phosphatase domain"/>
    <property type="match status" value="1"/>
</dbReference>
<accession>A0A1A7VE34</accession>
<dbReference type="GeneID" id="7320821"/>
<evidence type="ECO:0000259" key="2">
    <source>
        <dbReference type="PROSITE" id="PS51746"/>
    </source>
</evidence>
<feature type="compositionally biased region" description="Low complexity" evidence="1">
    <location>
        <begin position="226"/>
        <end position="353"/>
    </location>
</feature>
<accession>A0A384KBC0</accession>
<feature type="compositionally biased region" description="Low complexity" evidence="1">
    <location>
        <begin position="385"/>
        <end position="396"/>
    </location>
</feature>
<dbReference type="OrthoDB" id="420076at2759"/>
<keyword evidence="3" id="KW-0378">Hydrolase</keyword>